<keyword evidence="3" id="KW-0464">Manganese</keyword>
<organism evidence="5 6">
    <name type="scientific">Lysobacter gummosus</name>
    <dbReference type="NCBI Taxonomy" id="262324"/>
    <lineage>
        <taxon>Bacteria</taxon>
        <taxon>Pseudomonadati</taxon>
        <taxon>Pseudomonadota</taxon>
        <taxon>Gammaproteobacteria</taxon>
        <taxon>Lysobacterales</taxon>
        <taxon>Lysobacteraceae</taxon>
        <taxon>Lysobacter</taxon>
    </lineage>
</organism>
<proteinExistence type="inferred from homology"/>
<evidence type="ECO:0000313" key="5">
    <source>
        <dbReference type="EMBL" id="UNP28946.1"/>
    </source>
</evidence>
<evidence type="ECO:0000256" key="2">
    <source>
        <dbReference type="ARBA" id="ARBA00022801"/>
    </source>
</evidence>
<reference evidence="5 6" key="1">
    <citation type="submission" date="2022-03" db="EMBL/GenBank/DDBJ databases">
        <title>Complete genome sequence of Lysobacter capsici VKM B-2533 and Lysobacter gummosus 10.1.1, promising sources of lytic agents.</title>
        <authorList>
            <person name="Tarlachkov S.V."/>
            <person name="Kudryakova I.V."/>
            <person name="Afoshin A.S."/>
            <person name="Leontyevskaya E.A."/>
            <person name="Leontyevskaya N.V."/>
        </authorList>
    </citation>
    <scope>NUCLEOTIDE SEQUENCE [LARGE SCALE GENOMIC DNA]</scope>
    <source>
        <strain evidence="5 6">10.1.1</strain>
    </source>
</reference>
<dbReference type="InterPro" id="IPR006035">
    <property type="entry name" value="Ureohydrolase"/>
</dbReference>
<comment type="similarity">
    <text evidence="4">Belongs to the arginase family.</text>
</comment>
<evidence type="ECO:0000313" key="6">
    <source>
        <dbReference type="Proteomes" id="UP000829194"/>
    </source>
</evidence>
<name>A0ABY3XBX9_9GAMM</name>
<dbReference type="RefSeq" id="WP_057945647.1">
    <property type="nucleotide sequence ID" value="NZ_CP011131.1"/>
</dbReference>
<dbReference type="PANTHER" id="PTHR43782:SF3">
    <property type="entry name" value="ARGINASE"/>
    <property type="match status" value="1"/>
</dbReference>
<dbReference type="Gene3D" id="3.40.800.10">
    <property type="entry name" value="Ureohydrolase domain"/>
    <property type="match status" value="1"/>
</dbReference>
<dbReference type="Pfam" id="PF00491">
    <property type="entry name" value="Arginase"/>
    <property type="match status" value="1"/>
</dbReference>
<evidence type="ECO:0000256" key="4">
    <source>
        <dbReference type="PROSITE-ProRule" id="PRU00742"/>
    </source>
</evidence>
<evidence type="ECO:0000256" key="3">
    <source>
        <dbReference type="ARBA" id="ARBA00023211"/>
    </source>
</evidence>
<keyword evidence="1" id="KW-0479">Metal-binding</keyword>
<keyword evidence="2" id="KW-0378">Hydrolase</keyword>
<sequence>MSRSATSSSPDRAAIAVIDAPSNLGLRPPRPGVEPGVRRMPDALRAAGLVQRLRARDAGRVEAPAYSPEPDHIIGFRNGAALRDYSQSLADRLSPLLDGEEFVLVIGGDCSVLLGSGLALRQRGRYGLAFVDAHDDFSYARDRKRYQGYFTAAGLDLGLATGHGPPALTDLRGQSPYFQARDVVHLGLVLEEGDKSDYEFESFERSGIHSIDAHAIRRDGAAVAGRAARSRLEAMPTQGFWIHVDADVLAERVMPAVDSPNPGGLDFEQLRALLAQLLASPQAVGMELTIFDPDLDPDGRLAKQLAETVAGAFEDSGRWPSSAVASAR</sequence>
<dbReference type="InterPro" id="IPR023696">
    <property type="entry name" value="Ureohydrolase_dom_sf"/>
</dbReference>
<accession>A0ABY3XBX9</accession>
<dbReference type="SUPFAM" id="SSF52768">
    <property type="entry name" value="Arginase/deacetylase"/>
    <property type="match status" value="1"/>
</dbReference>
<gene>
    <name evidence="5" type="ORF">MOV92_21145</name>
</gene>
<dbReference type="CDD" id="cd09999">
    <property type="entry name" value="Arginase-like_1"/>
    <property type="match status" value="1"/>
</dbReference>
<evidence type="ECO:0000256" key="1">
    <source>
        <dbReference type="ARBA" id="ARBA00022723"/>
    </source>
</evidence>
<keyword evidence="6" id="KW-1185">Reference proteome</keyword>
<dbReference type="PROSITE" id="PS51409">
    <property type="entry name" value="ARGINASE_2"/>
    <property type="match status" value="1"/>
</dbReference>
<dbReference type="Proteomes" id="UP000829194">
    <property type="component" value="Chromosome"/>
</dbReference>
<dbReference type="EMBL" id="CP093547">
    <property type="protein sequence ID" value="UNP28946.1"/>
    <property type="molecule type" value="Genomic_DNA"/>
</dbReference>
<protein>
    <submittedName>
        <fullName evidence="5">Arginase family protein</fullName>
    </submittedName>
</protein>
<dbReference type="PANTHER" id="PTHR43782">
    <property type="entry name" value="ARGINASE"/>
    <property type="match status" value="1"/>
</dbReference>